<evidence type="ECO:0000256" key="9">
    <source>
        <dbReference type="ARBA" id="ARBA00022771"/>
    </source>
</evidence>
<keyword evidence="22" id="KW-1185">Reference proteome</keyword>
<dbReference type="GO" id="GO:0005634">
    <property type="term" value="C:nucleus"/>
    <property type="evidence" value="ECO:0007669"/>
    <property type="project" value="UniProtKB-SubCell"/>
</dbReference>
<dbReference type="InterPro" id="IPR016197">
    <property type="entry name" value="Chromo-like_dom_sf"/>
</dbReference>
<dbReference type="InterPro" id="IPR031884">
    <property type="entry name" value="Sil1_fungi"/>
</dbReference>
<evidence type="ECO:0000259" key="19">
    <source>
        <dbReference type="PROSITE" id="PS50280"/>
    </source>
</evidence>
<dbReference type="SUPFAM" id="SSF82199">
    <property type="entry name" value="SET domain"/>
    <property type="match status" value="1"/>
</dbReference>
<comment type="caution">
    <text evidence="21">The sequence shown here is derived from an EMBL/GenBank/DDBJ whole genome shotgun (WGS) entry which is preliminary data.</text>
</comment>
<dbReference type="Pfam" id="PF00856">
    <property type="entry name" value="SET"/>
    <property type="match status" value="1"/>
</dbReference>
<dbReference type="PROSITE" id="PS50865">
    <property type="entry name" value="ZF_MYND_2"/>
    <property type="match status" value="1"/>
</dbReference>
<dbReference type="Gene3D" id="2.170.270.10">
    <property type="entry name" value="SET domain"/>
    <property type="match status" value="1"/>
</dbReference>
<dbReference type="Pfam" id="PF01753">
    <property type="entry name" value="zf-MYND"/>
    <property type="match status" value="1"/>
</dbReference>
<dbReference type="InterPro" id="IPR023780">
    <property type="entry name" value="Chromo_domain"/>
</dbReference>
<dbReference type="GO" id="GO:0000774">
    <property type="term" value="F:adenyl-nucleotide exchange factor activity"/>
    <property type="evidence" value="ECO:0007669"/>
    <property type="project" value="InterPro"/>
</dbReference>
<evidence type="ECO:0000256" key="13">
    <source>
        <dbReference type="ARBA" id="ARBA00023010"/>
    </source>
</evidence>
<evidence type="ECO:0000256" key="2">
    <source>
        <dbReference type="ARBA" id="ARBA00010588"/>
    </source>
</evidence>
<comment type="similarity">
    <text evidence="2">Belongs to the SIL1 family.</text>
</comment>
<accession>A0A3E2HLQ3</accession>
<dbReference type="PANTHER" id="PTHR12197:SF251">
    <property type="entry name" value="EG:BACR7C10.4 PROTEIN"/>
    <property type="match status" value="1"/>
</dbReference>
<feature type="compositionally biased region" description="Polar residues" evidence="17">
    <location>
        <begin position="1"/>
        <end position="16"/>
    </location>
</feature>
<keyword evidence="13" id="KW-0811">Translocation</keyword>
<evidence type="ECO:0000256" key="17">
    <source>
        <dbReference type="SAM" id="MobiDB-lite"/>
    </source>
</evidence>
<evidence type="ECO:0000256" key="4">
    <source>
        <dbReference type="ARBA" id="ARBA00011799"/>
    </source>
</evidence>
<keyword evidence="7" id="KW-0479">Metal-binding</keyword>
<evidence type="ECO:0000256" key="6">
    <source>
        <dbReference type="ARBA" id="ARBA00022448"/>
    </source>
</evidence>
<evidence type="ECO:0000256" key="16">
    <source>
        <dbReference type="SAM" id="Coils"/>
    </source>
</evidence>
<keyword evidence="8" id="KW-0732">Signal</keyword>
<dbReference type="PROSITE" id="PS00598">
    <property type="entry name" value="CHROMO_1"/>
    <property type="match status" value="1"/>
</dbReference>
<feature type="non-terminal residue" evidence="21">
    <location>
        <position position="1106"/>
    </location>
</feature>
<dbReference type="InterPro" id="IPR011989">
    <property type="entry name" value="ARM-like"/>
</dbReference>
<comment type="subunit">
    <text evidence="4">Interacts with KAR2.</text>
</comment>
<feature type="region of interest" description="Disordered" evidence="17">
    <location>
        <begin position="1"/>
        <end position="88"/>
    </location>
</feature>
<feature type="coiled-coil region" evidence="16">
    <location>
        <begin position="152"/>
        <end position="182"/>
    </location>
</feature>
<reference evidence="21 22" key="1">
    <citation type="submission" date="2018-05" db="EMBL/GenBank/DDBJ databases">
        <title>Draft genome sequence of Scytalidium lignicola DSM 105466, a ubiquitous saprotrophic fungus.</title>
        <authorList>
            <person name="Buettner E."/>
            <person name="Gebauer A.M."/>
            <person name="Hofrichter M."/>
            <person name="Liers C."/>
            <person name="Kellner H."/>
        </authorList>
    </citation>
    <scope>NUCLEOTIDE SEQUENCE [LARGE SCALE GENOMIC DNA]</scope>
    <source>
        <strain evidence="21 22">DSM 105466</strain>
    </source>
</reference>
<dbReference type="GO" id="GO:0006338">
    <property type="term" value="P:chromatin remodeling"/>
    <property type="evidence" value="ECO:0007669"/>
    <property type="project" value="UniProtKB-ARBA"/>
</dbReference>
<keyword evidence="6" id="KW-0813">Transport</keyword>
<dbReference type="InterPro" id="IPR050869">
    <property type="entry name" value="H3K4_H4K5_MeTrfase"/>
</dbReference>
<evidence type="ECO:0000256" key="7">
    <source>
        <dbReference type="ARBA" id="ARBA00022723"/>
    </source>
</evidence>
<dbReference type="SUPFAM" id="SSF54160">
    <property type="entry name" value="Chromo domain-like"/>
    <property type="match status" value="1"/>
</dbReference>
<comment type="subunit">
    <text evidence="3">Component of the NuA4 histone acetyltransferase complex.</text>
</comment>
<organism evidence="21 22">
    <name type="scientific">Scytalidium lignicola</name>
    <name type="common">Hyphomycete</name>
    <dbReference type="NCBI Taxonomy" id="5539"/>
    <lineage>
        <taxon>Eukaryota</taxon>
        <taxon>Fungi</taxon>
        <taxon>Dikarya</taxon>
        <taxon>Ascomycota</taxon>
        <taxon>Pezizomycotina</taxon>
        <taxon>Leotiomycetes</taxon>
        <taxon>Leotiomycetes incertae sedis</taxon>
        <taxon>Scytalidium</taxon>
    </lineage>
</organism>
<comment type="subcellular location">
    <subcellularLocation>
        <location evidence="1">Nucleus</location>
    </subcellularLocation>
</comment>
<evidence type="ECO:0000256" key="12">
    <source>
        <dbReference type="ARBA" id="ARBA00022927"/>
    </source>
</evidence>
<evidence type="ECO:0000313" key="22">
    <source>
        <dbReference type="Proteomes" id="UP000258309"/>
    </source>
</evidence>
<evidence type="ECO:0000256" key="10">
    <source>
        <dbReference type="ARBA" id="ARBA00022824"/>
    </source>
</evidence>
<dbReference type="InterPro" id="IPR023779">
    <property type="entry name" value="Chromodomain_CS"/>
</dbReference>
<dbReference type="CDD" id="cd00024">
    <property type="entry name" value="CD_CSD"/>
    <property type="match status" value="1"/>
</dbReference>
<dbReference type="InterPro" id="IPR002893">
    <property type="entry name" value="Znf_MYND"/>
</dbReference>
<dbReference type="OrthoDB" id="448649at2759"/>
<evidence type="ECO:0000256" key="8">
    <source>
        <dbReference type="ARBA" id="ARBA00022729"/>
    </source>
</evidence>
<dbReference type="GO" id="GO:0015031">
    <property type="term" value="P:protein transport"/>
    <property type="evidence" value="ECO:0007669"/>
    <property type="project" value="UniProtKB-KW"/>
</dbReference>
<gene>
    <name evidence="21" type="ORF">B7463_g1965</name>
</gene>
<feature type="domain" description="SET" evidence="19">
    <location>
        <begin position="566"/>
        <end position="803"/>
    </location>
</feature>
<evidence type="ECO:0000256" key="14">
    <source>
        <dbReference type="ARBA" id="ARBA00023242"/>
    </source>
</evidence>
<evidence type="ECO:0000256" key="1">
    <source>
        <dbReference type="ARBA" id="ARBA00004123"/>
    </source>
</evidence>
<keyword evidence="14" id="KW-0539">Nucleus</keyword>
<evidence type="ECO:0000256" key="11">
    <source>
        <dbReference type="ARBA" id="ARBA00022833"/>
    </source>
</evidence>
<dbReference type="Gene3D" id="1.25.10.10">
    <property type="entry name" value="Leucine-rich Repeat Variant"/>
    <property type="match status" value="1"/>
</dbReference>
<protein>
    <recommendedName>
        <fullName evidence="5">Nucleotide exchange factor SIL1</fullName>
    </recommendedName>
</protein>
<sequence>MNVDSSEQIYNGSSPEQIEDRIDPSSTQDSILTNTETDHNPSLIESHREDAGHVDSSSDASTVEEEPYDSTGSLASTGDEDEPENPPERIIWEDHRHGQPCYLVKWQGYSLIRSTWETEDSLREYPRLLSTWESERQKISEGKSDGFDLAAYTNARKHLWQLEKERRRLRRLKRAVKSVLAAAKAADDCFVLATIPSPPSPSSSPRGDTELICPGDNLSECYPKQFQPTEEFQLIREGQDIPPGLHVRLNIWTGEKEARLNIPIEGEDVESNIPVEQAMVVVPESEQEATDQKIEEKPAVRGQEPPEYNPAGKILPPRPDDTELETFQKAMLFVNTEGHDFDTALDDLSDLSHDIYYGVEIVKDGPVLERLICLLASQSPGHEVEGKKGRDHKAASILSSAIQNNPTALKELTKMQKLVLYPTCDAEKLGGAKPGDNIIKLLHSQLSSEHSPAALRAKVSALSGFLKDPSIRDNFITNEGMKLLLSMFLKGTDYKWSSVKERIANLVTDNFLDEEMGAVLGIWPKLPISSDKVCEKSNTRTSDGCWEYHVKRFVASAKKNEADEDWATEFLNALQRQRPQRKIGASLLASKDVEQGEAIIKINNPFISVVEKSALDRICAYCFKEGKESGLKRCSGCKTDRYCSQSCQVASWKAFHKKECPIFKGLPGVLPTPVRALLQVLLQHRAISEEPRWPQLKSHMVEQQNDRERAMEMMLQCKAAMKYANFPEKSANIAVEILARMRVNAFRITLPDDTPVGLCFEPRASLANHSCTPNVAITFDGRALCMRAIEHIKKDEEVFISYVDPTQRREMRQNELRDRYFFTCECEKCVRDMSPYQIFQRFVSDGSQKVDLLYRLDQSKAFASSQVAKEASISFTEELKSQPNIFTQAESILQKSKDESITSKFRYLKKAHSLLSPLTTHGRYAQAPYPSFLHAFYLAYLDTEAYLPATVVLIFLHLKCDIYNYPQPHNPVRVIRLFTIAQLLKVIASMSTEDLQSTCKQFLSKDKENIEMVLGIDYISTVQALLILVTELVEKSHGPGTRIAVEIRTELEDVEEVQRLRGGYGEYLKLWQISNGADIQGREQAKICFAALRELAELMPLLLETI</sequence>
<dbReference type="PROSITE" id="PS50013">
    <property type="entry name" value="CHROMO_2"/>
    <property type="match status" value="1"/>
</dbReference>
<keyword evidence="9 15" id="KW-0863">Zinc-finger</keyword>
<dbReference type="Pfam" id="PF16782">
    <property type="entry name" value="SIL1"/>
    <property type="match status" value="1"/>
</dbReference>
<evidence type="ECO:0000256" key="3">
    <source>
        <dbReference type="ARBA" id="ARBA00011353"/>
    </source>
</evidence>
<dbReference type="AlphaFoldDB" id="A0A3E2HLQ3"/>
<dbReference type="SMART" id="SM00298">
    <property type="entry name" value="CHROMO"/>
    <property type="match status" value="1"/>
</dbReference>
<evidence type="ECO:0000259" key="18">
    <source>
        <dbReference type="PROSITE" id="PS50013"/>
    </source>
</evidence>
<feature type="region of interest" description="Disordered" evidence="17">
    <location>
        <begin position="284"/>
        <end position="318"/>
    </location>
</feature>
<feature type="non-terminal residue" evidence="21">
    <location>
        <position position="1"/>
    </location>
</feature>
<evidence type="ECO:0000256" key="5">
    <source>
        <dbReference type="ARBA" id="ARBA00015352"/>
    </source>
</evidence>
<dbReference type="Gene3D" id="6.10.140.2220">
    <property type="match status" value="1"/>
</dbReference>
<name>A0A3E2HLQ3_SCYLI</name>
<proteinExistence type="inferred from homology"/>
<keyword evidence="11" id="KW-0862">Zinc</keyword>
<feature type="compositionally biased region" description="Polar residues" evidence="17">
    <location>
        <begin position="24"/>
        <end position="35"/>
    </location>
</feature>
<evidence type="ECO:0000313" key="21">
    <source>
        <dbReference type="EMBL" id="RFU34317.1"/>
    </source>
</evidence>
<feature type="domain" description="Chromo" evidence="18">
    <location>
        <begin position="85"/>
        <end position="144"/>
    </location>
</feature>
<dbReference type="EMBL" id="NCSJ02000022">
    <property type="protein sequence ID" value="RFU34317.1"/>
    <property type="molecule type" value="Genomic_DNA"/>
</dbReference>
<evidence type="ECO:0000259" key="20">
    <source>
        <dbReference type="PROSITE" id="PS50865"/>
    </source>
</evidence>
<dbReference type="Pfam" id="PF00385">
    <property type="entry name" value="Chromo"/>
    <property type="match status" value="1"/>
</dbReference>
<keyword evidence="10" id="KW-0256">Endoplasmic reticulum</keyword>
<feature type="domain" description="MYND-type" evidence="20">
    <location>
        <begin position="619"/>
        <end position="660"/>
    </location>
</feature>
<dbReference type="InterPro" id="IPR046341">
    <property type="entry name" value="SET_dom_sf"/>
</dbReference>
<dbReference type="Gene3D" id="2.40.50.40">
    <property type="match status" value="1"/>
</dbReference>
<dbReference type="Proteomes" id="UP000258309">
    <property type="component" value="Unassembled WGS sequence"/>
</dbReference>
<dbReference type="PROSITE" id="PS50280">
    <property type="entry name" value="SET"/>
    <property type="match status" value="1"/>
</dbReference>
<dbReference type="PROSITE" id="PS01360">
    <property type="entry name" value="ZF_MYND_1"/>
    <property type="match status" value="1"/>
</dbReference>
<dbReference type="PANTHER" id="PTHR12197">
    <property type="entry name" value="HISTONE-LYSINE N-METHYLTRANSFERASE SMYD"/>
    <property type="match status" value="1"/>
</dbReference>
<dbReference type="InterPro" id="IPR001214">
    <property type="entry name" value="SET_dom"/>
</dbReference>
<dbReference type="Gene3D" id="1.10.220.160">
    <property type="match status" value="1"/>
</dbReference>
<dbReference type="InterPro" id="IPR000953">
    <property type="entry name" value="Chromo/chromo_shadow_dom"/>
</dbReference>
<dbReference type="GO" id="GO:0005783">
    <property type="term" value="C:endoplasmic reticulum"/>
    <property type="evidence" value="ECO:0007669"/>
    <property type="project" value="InterPro"/>
</dbReference>
<keyword evidence="12" id="KW-0653">Protein transport</keyword>
<feature type="compositionally biased region" description="Basic and acidic residues" evidence="17">
    <location>
        <begin position="290"/>
        <end position="299"/>
    </location>
</feature>
<dbReference type="GO" id="GO:0008270">
    <property type="term" value="F:zinc ion binding"/>
    <property type="evidence" value="ECO:0007669"/>
    <property type="project" value="UniProtKB-KW"/>
</dbReference>
<keyword evidence="16" id="KW-0175">Coiled coil</keyword>
<dbReference type="STRING" id="5539.A0A3E2HLQ3"/>
<evidence type="ECO:0000256" key="15">
    <source>
        <dbReference type="PROSITE-ProRule" id="PRU00134"/>
    </source>
</evidence>